<organism evidence="9 10">
    <name type="scientific">Homarus americanus</name>
    <name type="common">American lobster</name>
    <dbReference type="NCBI Taxonomy" id="6706"/>
    <lineage>
        <taxon>Eukaryota</taxon>
        <taxon>Metazoa</taxon>
        <taxon>Ecdysozoa</taxon>
        <taxon>Arthropoda</taxon>
        <taxon>Crustacea</taxon>
        <taxon>Multicrustacea</taxon>
        <taxon>Malacostraca</taxon>
        <taxon>Eumalacostraca</taxon>
        <taxon>Eucarida</taxon>
        <taxon>Decapoda</taxon>
        <taxon>Pleocyemata</taxon>
        <taxon>Astacidea</taxon>
        <taxon>Nephropoidea</taxon>
        <taxon>Nephropidae</taxon>
        <taxon>Homarus</taxon>
    </lineage>
</organism>
<name>A0A8J5JJW4_HOMAM</name>
<keyword evidence="10" id="KW-1185">Reference proteome</keyword>
<accession>A0A8J5JJW4</accession>
<evidence type="ECO:0000256" key="8">
    <source>
        <dbReference type="ARBA" id="ARBA00035528"/>
    </source>
</evidence>
<dbReference type="GO" id="GO:0003723">
    <property type="term" value="F:RNA binding"/>
    <property type="evidence" value="ECO:0007669"/>
    <property type="project" value="TreeGrafter"/>
</dbReference>
<dbReference type="InterPro" id="IPR000589">
    <property type="entry name" value="Ribosomal_uS15"/>
</dbReference>
<dbReference type="InterPro" id="IPR009068">
    <property type="entry name" value="uS15_NS1_RNA-bd_sf"/>
</dbReference>
<keyword evidence="4 9" id="KW-0689">Ribosomal protein</keyword>
<evidence type="ECO:0000256" key="3">
    <source>
        <dbReference type="ARBA" id="ARBA00022946"/>
    </source>
</evidence>
<evidence type="ECO:0000256" key="2">
    <source>
        <dbReference type="ARBA" id="ARBA00008434"/>
    </source>
</evidence>
<evidence type="ECO:0000256" key="6">
    <source>
        <dbReference type="ARBA" id="ARBA00023274"/>
    </source>
</evidence>
<dbReference type="PANTHER" id="PTHR46685:SF1">
    <property type="entry name" value="SMALL RIBOSOMAL SUBUNIT PROTEIN US15M"/>
    <property type="match status" value="1"/>
</dbReference>
<evidence type="ECO:0000256" key="7">
    <source>
        <dbReference type="ARBA" id="ARBA00035249"/>
    </source>
</evidence>
<dbReference type="InterPro" id="IPR052137">
    <property type="entry name" value="uS15_ribosomal"/>
</dbReference>
<dbReference type="GO" id="GO:0005763">
    <property type="term" value="C:mitochondrial small ribosomal subunit"/>
    <property type="evidence" value="ECO:0007669"/>
    <property type="project" value="TreeGrafter"/>
</dbReference>
<comment type="similarity">
    <text evidence="2">Belongs to the universal ribosomal protein uS15 family.</text>
</comment>
<dbReference type="GO" id="GO:0032543">
    <property type="term" value="P:mitochondrial translation"/>
    <property type="evidence" value="ECO:0007669"/>
    <property type="project" value="TreeGrafter"/>
</dbReference>
<keyword evidence="3" id="KW-0809">Transit peptide</keyword>
<evidence type="ECO:0000256" key="1">
    <source>
        <dbReference type="ARBA" id="ARBA00004173"/>
    </source>
</evidence>
<dbReference type="AlphaFoldDB" id="A0A8J5JJW4"/>
<sequence>MTDGREATVLGDSCLGETAVLVMAGRLLRVVCGGVRAIVGGDVLRTAASPAFLTRALQPLTGCEQKRGYAMRLELTEHGIVWRRPEYVPSWKPEKSGDLEPHKDPDETLPRLCTLPTKSVLDEVDDVTKQLLSLKFSSHKEFVKIKKYETMRRIQRHQYDTSSMEVKISMLTVKIRNLQQATFRCKKNTFERVRLLELIDRRKKLLKFLRHNDYKRFEWLIEELNILYRPPPRYYRWITRKASLKNLVRMHGMALKKKRLAEYQKTLELQKEPFLREKAETLQWIAETEASLGVPVTVPEDTRVTASQTSDTK</sequence>
<keyword evidence="5" id="KW-0496">Mitochondrion</keyword>
<proteinExistence type="inferred from homology"/>
<dbReference type="SMART" id="SM01387">
    <property type="entry name" value="Ribosomal_S15"/>
    <property type="match status" value="1"/>
</dbReference>
<dbReference type="SUPFAM" id="SSF47060">
    <property type="entry name" value="S15/NS1 RNA-binding domain"/>
    <property type="match status" value="1"/>
</dbReference>
<keyword evidence="6" id="KW-0687">Ribonucleoprotein</keyword>
<comment type="subcellular location">
    <subcellularLocation>
        <location evidence="1">Mitochondrion</location>
    </subcellularLocation>
</comment>
<dbReference type="Pfam" id="PF00312">
    <property type="entry name" value="Ribosomal_S15"/>
    <property type="match status" value="1"/>
</dbReference>
<comment type="caution">
    <text evidence="9">The sequence shown here is derived from an EMBL/GenBank/DDBJ whole genome shotgun (WGS) entry which is preliminary data.</text>
</comment>
<dbReference type="Gene3D" id="1.10.287.10">
    <property type="entry name" value="S15/NS1, RNA-binding"/>
    <property type="match status" value="1"/>
</dbReference>
<evidence type="ECO:0000313" key="9">
    <source>
        <dbReference type="EMBL" id="KAG7159902.1"/>
    </source>
</evidence>
<dbReference type="Proteomes" id="UP000747542">
    <property type="component" value="Unassembled WGS sequence"/>
</dbReference>
<evidence type="ECO:0000313" key="10">
    <source>
        <dbReference type="Proteomes" id="UP000747542"/>
    </source>
</evidence>
<evidence type="ECO:0000256" key="4">
    <source>
        <dbReference type="ARBA" id="ARBA00022980"/>
    </source>
</evidence>
<reference evidence="9" key="1">
    <citation type="journal article" date="2021" name="Sci. Adv.">
        <title>The American lobster genome reveals insights on longevity, neural, and immune adaptations.</title>
        <authorList>
            <person name="Polinski J.M."/>
            <person name="Zimin A.V."/>
            <person name="Clark K.F."/>
            <person name="Kohn A.B."/>
            <person name="Sadowski N."/>
            <person name="Timp W."/>
            <person name="Ptitsyn A."/>
            <person name="Khanna P."/>
            <person name="Romanova D.Y."/>
            <person name="Williams P."/>
            <person name="Greenwood S.J."/>
            <person name="Moroz L.L."/>
            <person name="Walt D.R."/>
            <person name="Bodnar A.G."/>
        </authorList>
    </citation>
    <scope>NUCLEOTIDE SEQUENCE</scope>
    <source>
        <strain evidence="9">GMGI-L3</strain>
    </source>
</reference>
<evidence type="ECO:0000256" key="5">
    <source>
        <dbReference type="ARBA" id="ARBA00023128"/>
    </source>
</evidence>
<dbReference type="GO" id="GO:0003735">
    <property type="term" value="F:structural constituent of ribosome"/>
    <property type="evidence" value="ECO:0007669"/>
    <property type="project" value="InterPro"/>
</dbReference>
<dbReference type="PANTHER" id="PTHR46685">
    <property type="entry name" value="28S RIBOSOMAL PROTEIN S15, MITOCHONDRIAL"/>
    <property type="match status" value="1"/>
</dbReference>
<protein>
    <recommendedName>
        <fullName evidence="7">Small ribosomal subunit protein uS15m</fullName>
    </recommendedName>
    <alternativeName>
        <fullName evidence="8">28S ribosomal protein S15, mitochondrial</fullName>
    </alternativeName>
</protein>
<gene>
    <name evidence="9" type="primary">bonsai-L</name>
    <name evidence="9" type="ORF">Hamer_G017334</name>
</gene>
<dbReference type="EMBL" id="JAHLQT010031743">
    <property type="protein sequence ID" value="KAG7159902.1"/>
    <property type="molecule type" value="Genomic_DNA"/>
</dbReference>